<dbReference type="Pfam" id="PF02900">
    <property type="entry name" value="LigB"/>
    <property type="match status" value="1"/>
</dbReference>
<proteinExistence type="inferred from homology"/>
<evidence type="ECO:0000256" key="3">
    <source>
        <dbReference type="ARBA" id="ARBA00022723"/>
    </source>
</evidence>
<accession>A0A6J5H1J3</accession>
<evidence type="ECO:0000256" key="5">
    <source>
        <dbReference type="ARBA" id="ARBA00023002"/>
    </source>
</evidence>
<dbReference type="EC" id="1.13.11.29" evidence="7"/>
<feature type="domain" description="Extradiol ring-cleavage dioxygenase class III enzyme subunit B" evidence="6">
    <location>
        <begin position="8"/>
        <end position="254"/>
    </location>
</feature>
<comment type="cofactor">
    <cofactor evidence="1">
        <name>Zn(2+)</name>
        <dbReference type="ChEBI" id="CHEBI:29105"/>
    </cofactor>
</comment>
<dbReference type="CDD" id="cd07363">
    <property type="entry name" value="45_DOPA_Dioxygenase"/>
    <property type="match status" value="1"/>
</dbReference>
<comment type="similarity">
    <text evidence="2">Belongs to the DODA-type extradiol aromatic ring-opening dioxygenase family.</text>
</comment>
<evidence type="ECO:0000313" key="7">
    <source>
        <dbReference type="EMBL" id="CAB3810783.1"/>
    </source>
</evidence>
<dbReference type="Gene3D" id="3.40.830.10">
    <property type="entry name" value="LigB-like"/>
    <property type="match status" value="1"/>
</dbReference>
<evidence type="ECO:0000256" key="2">
    <source>
        <dbReference type="ARBA" id="ARBA00007581"/>
    </source>
</evidence>
<dbReference type="GO" id="GO:0008198">
    <property type="term" value="F:ferrous iron binding"/>
    <property type="evidence" value="ECO:0007669"/>
    <property type="project" value="InterPro"/>
</dbReference>
<dbReference type="RefSeq" id="WP_175166370.1">
    <property type="nucleotide sequence ID" value="NZ_CADIKI010000044.1"/>
</dbReference>
<dbReference type="PANTHER" id="PTHR30096:SF0">
    <property type="entry name" value="4,5-DOPA DIOXYGENASE EXTRADIOL-LIKE PROTEIN"/>
    <property type="match status" value="1"/>
</dbReference>
<dbReference type="Proteomes" id="UP000494252">
    <property type="component" value="Unassembled WGS sequence"/>
</dbReference>
<name>A0A6J5H1J3_9BURK</name>
<dbReference type="InterPro" id="IPR014436">
    <property type="entry name" value="Extradiol_dOase_DODA"/>
</dbReference>
<dbReference type="GO" id="GO:0050297">
    <property type="term" value="F:stizolobate synthase activity"/>
    <property type="evidence" value="ECO:0007669"/>
    <property type="project" value="UniProtKB-EC"/>
</dbReference>
<dbReference type="InterPro" id="IPR004183">
    <property type="entry name" value="Xdiol_dOase_suB"/>
</dbReference>
<dbReference type="AlphaFoldDB" id="A0A6J5H1J3"/>
<dbReference type="PANTHER" id="PTHR30096">
    <property type="entry name" value="4,5-DOPA DIOXYGENASE EXTRADIOL-LIKE PROTEIN"/>
    <property type="match status" value="1"/>
</dbReference>
<keyword evidence="3" id="KW-0479">Metal-binding</keyword>
<protein>
    <submittedName>
        <fullName evidence="7">4,5-DOPA dioxygenase extradiol</fullName>
        <ecNumber evidence="7">1.13.11.29</ecNumber>
    </submittedName>
</protein>
<organism evidence="7 8">
    <name type="scientific">Paraburkholderia fynbosensis</name>
    <dbReference type="NCBI Taxonomy" id="1200993"/>
    <lineage>
        <taxon>Bacteria</taxon>
        <taxon>Pseudomonadati</taxon>
        <taxon>Pseudomonadota</taxon>
        <taxon>Betaproteobacteria</taxon>
        <taxon>Burkholderiales</taxon>
        <taxon>Burkholderiaceae</taxon>
        <taxon>Paraburkholderia</taxon>
    </lineage>
</organism>
<dbReference type="SUPFAM" id="SSF53213">
    <property type="entry name" value="LigB-like"/>
    <property type="match status" value="1"/>
</dbReference>
<dbReference type="GO" id="GO:0008270">
    <property type="term" value="F:zinc ion binding"/>
    <property type="evidence" value="ECO:0007669"/>
    <property type="project" value="InterPro"/>
</dbReference>
<evidence type="ECO:0000256" key="4">
    <source>
        <dbReference type="ARBA" id="ARBA00022833"/>
    </source>
</evidence>
<evidence type="ECO:0000256" key="1">
    <source>
        <dbReference type="ARBA" id="ARBA00001947"/>
    </source>
</evidence>
<dbReference type="PIRSF" id="PIRSF006157">
    <property type="entry name" value="Doxgns_DODA"/>
    <property type="match status" value="1"/>
</dbReference>
<keyword evidence="7" id="KW-0223">Dioxygenase</keyword>
<reference evidence="7 8" key="1">
    <citation type="submission" date="2020-04" db="EMBL/GenBank/DDBJ databases">
        <authorList>
            <person name="De Canck E."/>
        </authorList>
    </citation>
    <scope>NUCLEOTIDE SEQUENCE [LARGE SCALE GENOMIC DNA]</scope>
    <source>
        <strain evidence="7 8">LMG 27177</strain>
    </source>
</reference>
<dbReference type="EMBL" id="CADIKI010000044">
    <property type="protein sequence ID" value="CAB3810783.1"/>
    <property type="molecule type" value="Genomic_DNA"/>
</dbReference>
<evidence type="ECO:0000313" key="8">
    <source>
        <dbReference type="Proteomes" id="UP000494252"/>
    </source>
</evidence>
<gene>
    <name evidence="7" type="primary">ygiD_2</name>
    <name evidence="7" type="ORF">LMG27177_07463</name>
</gene>
<evidence type="ECO:0000259" key="6">
    <source>
        <dbReference type="Pfam" id="PF02900"/>
    </source>
</evidence>
<keyword evidence="8" id="KW-1185">Reference proteome</keyword>
<sequence>MSIEQLPTYFLSHGGGPWSYVEEPRRKNYVNLERFLVELRPEMRSPVRAVLIISGHWEERGFAISSAAQPGMVFDYSGFPDYLYHIRYAAPGSPEIAARVLRLLAAGGMAARLDGERGYDHGTFSLMKVLAPDENVPIVQLSIDVSMDPALHVQVGRLLAPLRREGVLIIGSGFSYHNFAIRDARAAPISQHFDAWLQHVLVQTEPAERTERLIRWEDAPYARDAHAREEHLIPLMVAVGAAEDEPGACVYHETAFLQFVTASSFRFGSPRTGAAM</sequence>
<keyword evidence="5 7" id="KW-0560">Oxidoreductase</keyword>
<keyword evidence="4" id="KW-0862">Zinc</keyword>